<evidence type="ECO:0000313" key="3">
    <source>
        <dbReference type="Proteomes" id="UP001457282"/>
    </source>
</evidence>
<dbReference type="EMBL" id="JBEDUW010000006">
    <property type="protein sequence ID" value="KAK9921205.1"/>
    <property type="molecule type" value="Genomic_DNA"/>
</dbReference>
<dbReference type="PANTHER" id="PTHR31170:SF25">
    <property type="entry name" value="BNAA09G04570D PROTEIN"/>
    <property type="match status" value="1"/>
</dbReference>
<comment type="caution">
    <text evidence="2">The sequence shown here is derived from an EMBL/GenBank/DDBJ whole genome shotgun (WGS) entry which is preliminary data.</text>
</comment>
<protein>
    <submittedName>
        <fullName evidence="2">Uncharacterized protein</fullName>
    </submittedName>
</protein>
<dbReference type="PANTHER" id="PTHR31170">
    <property type="entry name" value="BNAC04G53230D PROTEIN"/>
    <property type="match status" value="1"/>
</dbReference>
<name>A0AAW1WB25_RUBAR</name>
<dbReference type="Pfam" id="PF03140">
    <property type="entry name" value="DUF247"/>
    <property type="match status" value="1"/>
</dbReference>
<feature type="transmembrane region" description="Helical" evidence="1">
    <location>
        <begin position="247"/>
        <end position="274"/>
    </location>
</feature>
<dbReference type="InterPro" id="IPR004158">
    <property type="entry name" value="DUF247_pln"/>
</dbReference>
<dbReference type="AlphaFoldDB" id="A0AAW1WB25"/>
<keyword evidence="1" id="KW-0812">Transmembrane</keyword>
<proteinExistence type="predicted"/>
<evidence type="ECO:0000313" key="2">
    <source>
        <dbReference type="EMBL" id="KAK9921205.1"/>
    </source>
</evidence>
<keyword evidence="1" id="KW-0472">Membrane</keyword>
<gene>
    <name evidence="2" type="ORF">M0R45_029725</name>
</gene>
<evidence type="ECO:0000256" key="1">
    <source>
        <dbReference type="SAM" id="Phobius"/>
    </source>
</evidence>
<reference evidence="2 3" key="1">
    <citation type="journal article" date="2023" name="G3 (Bethesda)">
        <title>A chromosome-length genome assembly and annotation of blackberry (Rubus argutus, cv. 'Hillquist').</title>
        <authorList>
            <person name="Bruna T."/>
            <person name="Aryal R."/>
            <person name="Dudchenko O."/>
            <person name="Sargent D.J."/>
            <person name="Mead D."/>
            <person name="Buti M."/>
            <person name="Cavallini A."/>
            <person name="Hytonen T."/>
            <person name="Andres J."/>
            <person name="Pham M."/>
            <person name="Weisz D."/>
            <person name="Mascagni F."/>
            <person name="Usai G."/>
            <person name="Natali L."/>
            <person name="Bassil N."/>
            <person name="Fernandez G.E."/>
            <person name="Lomsadze A."/>
            <person name="Armour M."/>
            <person name="Olukolu B."/>
            <person name="Poorten T."/>
            <person name="Britton C."/>
            <person name="Davik J."/>
            <person name="Ashrafi H."/>
            <person name="Aiden E.L."/>
            <person name="Borodovsky M."/>
            <person name="Worthington M."/>
        </authorList>
    </citation>
    <scope>NUCLEOTIDE SEQUENCE [LARGE SCALE GENOMIC DNA]</scope>
    <source>
        <strain evidence="2">PI 553951</strain>
    </source>
</reference>
<organism evidence="2 3">
    <name type="scientific">Rubus argutus</name>
    <name type="common">Southern blackberry</name>
    <dbReference type="NCBI Taxonomy" id="59490"/>
    <lineage>
        <taxon>Eukaryota</taxon>
        <taxon>Viridiplantae</taxon>
        <taxon>Streptophyta</taxon>
        <taxon>Embryophyta</taxon>
        <taxon>Tracheophyta</taxon>
        <taxon>Spermatophyta</taxon>
        <taxon>Magnoliopsida</taxon>
        <taxon>eudicotyledons</taxon>
        <taxon>Gunneridae</taxon>
        <taxon>Pentapetalae</taxon>
        <taxon>rosids</taxon>
        <taxon>fabids</taxon>
        <taxon>Rosales</taxon>
        <taxon>Rosaceae</taxon>
        <taxon>Rosoideae</taxon>
        <taxon>Rosoideae incertae sedis</taxon>
        <taxon>Rubus</taxon>
    </lineage>
</organism>
<keyword evidence="1" id="KW-1133">Transmembrane helix</keyword>
<accession>A0AAW1WB25</accession>
<sequence length="278" mass="31668">MPWLIPILTRDLLKLENQLPFFTLERFDLIHNPGFGDPLPLLALKFFNLSFPRPIQVLKETSGDSETGVNHLLSLFHLSFFYTVDTPPKQGESSLPPEHSIQCTTQLRLSGIKFSPHKSDSFLEIKFKNRFLKIPPITINDLTIAVFINCMALEQCKYSIPKYFTSYIAFVSCLINSPRDVAFLSADGIITSYSHNDHYIAGLFNKLGEKVYLDKRDCYLSEQFSDVEAYYGSHWGTFMQTYFSTPWSFISVVSAFVLLVLTGGQALLSILSYIDKRS</sequence>
<keyword evidence="3" id="KW-1185">Reference proteome</keyword>
<dbReference type="Proteomes" id="UP001457282">
    <property type="component" value="Unassembled WGS sequence"/>
</dbReference>